<feature type="transmembrane region" description="Helical" evidence="13">
    <location>
        <begin position="367"/>
        <end position="388"/>
    </location>
</feature>
<keyword evidence="11 13" id="KW-0472">Membrane</keyword>
<comment type="similarity">
    <text evidence="3 13">Belongs to the PIGM family.</text>
</comment>
<sequence>MYTTVLFSVSIILRLGFFLFGLYQDAYLPVKYTDIDYLVFSDAAQYVALGHSPYDRETYRYTPLLAWMLVPNTHFYSFGKYLFMGCDLITGYIILKLLQRNKQLSENKTIILASLWLLNPMVITISTRGSSESVLTVLIMLAVYFLDYSLPIAGFFLGLSIHFKIYPIIYLPSIMLYLSQRGKSYCNLPVIRWVNPSNIKLLVYTMTSVAVFNGIMYYVYGYEFLYHSYLYHLTRLDHRHNFSIYNVAMYFKSAATSNTSNLSLEKLAFIPQFLFAAFLIPLLFARENILSCFLLQTFAFVIFNKVMTSQYFIWFLIFLPHYLSESELLTTQMVKGIFVLILWVVSQGSWLFYAYKLEFLGESTFYYELFAASAFFFLTNCWILGIFMETTSRNS</sequence>
<proteinExistence type="inferred from homology"/>
<comment type="pathway">
    <text evidence="2 13">Glycolipid biosynthesis; glycosylphosphatidylinositol-anchor biosynthesis.</text>
</comment>
<feature type="transmembrane region" description="Helical" evidence="13">
    <location>
        <begin position="116"/>
        <end position="146"/>
    </location>
</feature>
<feature type="transmembrane region" description="Helical" evidence="13">
    <location>
        <begin position="6"/>
        <end position="23"/>
    </location>
</feature>
<dbReference type="PANTHER" id="PTHR12886:SF0">
    <property type="entry name" value="GPI MANNOSYLTRANSFERASE 1"/>
    <property type="match status" value="1"/>
</dbReference>
<dbReference type="EC" id="2.4.1.-" evidence="13"/>
<evidence type="ECO:0000256" key="3">
    <source>
        <dbReference type="ARBA" id="ARBA00011071"/>
    </source>
</evidence>
<feature type="transmembrane region" description="Helical" evidence="13">
    <location>
        <begin position="337"/>
        <end position="355"/>
    </location>
</feature>
<dbReference type="Pfam" id="PF05007">
    <property type="entry name" value="Mannosyl_trans"/>
    <property type="match status" value="1"/>
</dbReference>
<keyword evidence="10 13" id="KW-1133">Transmembrane helix</keyword>
<dbReference type="GO" id="GO:0016757">
    <property type="term" value="F:glycosyltransferase activity"/>
    <property type="evidence" value="ECO:0007669"/>
    <property type="project" value="UniProtKB-KW"/>
</dbReference>
<comment type="subcellular location">
    <subcellularLocation>
        <location evidence="1 13">Endoplasmic reticulum membrane</location>
        <topology evidence="1 13">Multi-pass membrane protein</topology>
    </subcellularLocation>
</comment>
<evidence type="ECO:0000313" key="15">
    <source>
        <dbReference type="Proteomes" id="UP001497600"/>
    </source>
</evidence>
<keyword evidence="6 13" id="KW-0328">Glycosyltransferase</keyword>
<evidence type="ECO:0000256" key="6">
    <source>
        <dbReference type="ARBA" id="ARBA00022676"/>
    </source>
</evidence>
<evidence type="ECO:0000256" key="1">
    <source>
        <dbReference type="ARBA" id="ARBA00004477"/>
    </source>
</evidence>
<feature type="transmembrane region" description="Helical" evidence="13">
    <location>
        <begin position="199"/>
        <end position="220"/>
    </location>
</feature>
<comment type="function">
    <text evidence="12 13">Mannosyltransferase involved in glycosylphosphatidylinositol-anchor biosynthesis. Transfers the first alpha-1,4-mannose to GlcN-acyl-PI during GPI precursor assembly. Required for cell wall integrity.</text>
</comment>
<evidence type="ECO:0000313" key="14">
    <source>
        <dbReference type="EMBL" id="CAK7894022.1"/>
    </source>
</evidence>
<evidence type="ECO:0000256" key="12">
    <source>
        <dbReference type="ARBA" id="ARBA00025399"/>
    </source>
</evidence>
<evidence type="ECO:0000256" key="13">
    <source>
        <dbReference type="RuleBase" id="RU365064"/>
    </source>
</evidence>
<protein>
    <recommendedName>
        <fullName evidence="4 13">GPI mannosyltransferase 1</fullName>
        <ecNumber evidence="13">2.4.1.-</ecNumber>
    </recommendedName>
    <alternativeName>
        <fullName evidence="13">GPI mannosyltransferase I</fullName>
    </alternativeName>
</protein>
<evidence type="ECO:0000256" key="8">
    <source>
        <dbReference type="ARBA" id="ARBA00022692"/>
    </source>
</evidence>
<dbReference type="EMBL" id="OZ004253">
    <property type="protein sequence ID" value="CAK7894022.1"/>
    <property type="molecule type" value="Genomic_DNA"/>
</dbReference>
<feature type="transmembrane region" description="Helical" evidence="13">
    <location>
        <begin position="297"/>
        <end position="317"/>
    </location>
</feature>
<evidence type="ECO:0000256" key="10">
    <source>
        <dbReference type="ARBA" id="ARBA00022989"/>
    </source>
</evidence>
<keyword evidence="5 13" id="KW-0337">GPI-anchor biosynthesis</keyword>
<organism evidence="14 15">
    <name type="scientific">[Candida] anglica</name>
    <dbReference type="NCBI Taxonomy" id="148631"/>
    <lineage>
        <taxon>Eukaryota</taxon>
        <taxon>Fungi</taxon>
        <taxon>Dikarya</taxon>
        <taxon>Ascomycota</taxon>
        <taxon>Saccharomycotina</taxon>
        <taxon>Pichiomycetes</taxon>
        <taxon>Debaryomycetaceae</taxon>
        <taxon>Kurtzmaniella</taxon>
    </lineage>
</organism>
<evidence type="ECO:0000256" key="11">
    <source>
        <dbReference type="ARBA" id="ARBA00023136"/>
    </source>
</evidence>
<keyword evidence="15" id="KW-1185">Reference proteome</keyword>
<evidence type="ECO:0000256" key="4">
    <source>
        <dbReference type="ARBA" id="ARBA00013797"/>
    </source>
</evidence>
<evidence type="ECO:0000256" key="7">
    <source>
        <dbReference type="ARBA" id="ARBA00022679"/>
    </source>
</evidence>
<gene>
    <name evidence="14" type="primary">GPI14</name>
    <name evidence="14" type="ORF">CAAN4_A10506</name>
</gene>
<evidence type="ECO:0000256" key="9">
    <source>
        <dbReference type="ARBA" id="ARBA00022824"/>
    </source>
</evidence>
<dbReference type="InterPro" id="IPR007704">
    <property type="entry name" value="PIG-M"/>
</dbReference>
<accession>A0ABP0E8D6</accession>
<name>A0ABP0E8D6_9ASCO</name>
<keyword evidence="7 13" id="KW-0808">Transferase</keyword>
<feature type="transmembrane region" description="Helical" evidence="13">
    <location>
        <begin position="267"/>
        <end position="285"/>
    </location>
</feature>
<dbReference type="Proteomes" id="UP001497600">
    <property type="component" value="Chromosome A"/>
</dbReference>
<evidence type="ECO:0000256" key="5">
    <source>
        <dbReference type="ARBA" id="ARBA00022502"/>
    </source>
</evidence>
<reference evidence="14 15" key="1">
    <citation type="submission" date="2024-01" db="EMBL/GenBank/DDBJ databases">
        <authorList>
            <consortium name="Genoscope - CEA"/>
            <person name="William W."/>
        </authorList>
    </citation>
    <scope>NUCLEOTIDE SEQUENCE [LARGE SCALE GENOMIC DNA]</scope>
    <source>
        <strain evidence="14 15">29B2s-10</strain>
    </source>
</reference>
<dbReference type="PANTHER" id="PTHR12886">
    <property type="entry name" value="PIG-M MANNOSYLTRANSFERASE"/>
    <property type="match status" value="1"/>
</dbReference>
<keyword evidence="9 13" id="KW-0256">Endoplasmic reticulum</keyword>
<feature type="transmembrane region" description="Helical" evidence="13">
    <location>
        <begin position="74"/>
        <end position="95"/>
    </location>
</feature>
<evidence type="ECO:0000256" key="2">
    <source>
        <dbReference type="ARBA" id="ARBA00004687"/>
    </source>
</evidence>
<keyword evidence="8 13" id="KW-0812">Transmembrane</keyword>